<comment type="similarity">
    <text evidence="3 4">In the C-terminal section; belongs to the PPC synthetase family.</text>
</comment>
<gene>
    <name evidence="3 7" type="primary">coaBC</name>
    <name evidence="7" type="ORF">C3L24_10335</name>
</gene>
<dbReference type="UniPathway" id="UPA00241">
    <property type="reaction ID" value="UER00353"/>
</dbReference>
<dbReference type="SUPFAM" id="SSF102645">
    <property type="entry name" value="CoaB-like"/>
    <property type="match status" value="1"/>
</dbReference>
<keyword evidence="3 4" id="KW-0285">Flavoprotein</keyword>
<comment type="pathway">
    <text evidence="3 4">Cofactor biosynthesis; coenzyme A biosynthesis; CoA from (R)-pantothenate: step 3/5.</text>
</comment>
<comment type="function">
    <text evidence="3">Catalyzes two sequential steps in the biosynthesis of coenzyme A. In the first step cysteine is conjugated to 4'-phosphopantothenate to form 4-phosphopantothenoylcysteine. In the second step the latter compound is decarboxylated to form 4'-phosphopantotheine.</text>
</comment>
<evidence type="ECO:0000313" key="8">
    <source>
        <dbReference type="Proteomes" id="UP000250928"/>
    </source>
</evidence>
<accession>A0A6N4DS19</accession>
<dbReference type="InterPro" id="IPR005252">
    <property type="entry name" value="CoaBC"/>
</dbReference>
<dbReference type="GO" id="GO:0071513">
    <property type="term" value="C:phosphopantothenoylcysteine decarboxylase complex"/>
    <property type="evidence" value="ECO:0007669"/>
    <property type="project" value="TreeGrafter"/>
</dbReference>
<comment type="caution">
    <text evidence="7">The sequence shown here is derived from an EMBL/GenBank/DDBJ whole genome shotgun (WGS) entry which is preliminary data.</text>
</comment>
<dbReference type="GO" id="GO:0046872">
    <property type="term" value="F:metal ion binding"/>
    <property type="evidence" value="ECO:0007669"/>
    <property type="project" value="UniProtKB-KW"/>
</dbReference>
<keyword evidence="2 3" id="KW-0456">Lyase</keyword>
<evidence type="ECO:0000313" key="7">
    <source>
        <dbReference type="EMBL" id="PUD99794.1"/>
    </source>
</evidence>
<comment type="pathway">
    <text evidence="3 4">Cofactor biosynthesis; coenzyme A biosynthesis; CoA from (R)-pantothenate: step 2/5.</text>
</comment>
<evidence type="ECO:0000256" key="3">
    <source>
        <dbReference type="HAMAP-Rule" id="MF_02225"/>
    </source>
</evidence>
<dbReference type="NCBIfam" id="TIGR00521">
    <property type="entry name" value="coaBC_dfp"/>
    <property type="match status" value="1"/>
</dbReference>
<evidence type="ECO:0000259" key="6">
    <source>
        <dbReference type="Pfam" id="PF04127"/>
    </source>
</evidence>
<keyword evidence="3 4" id="KW-0288">FMN</keyword>
<feature type="binding site" evidence="3">
    <location>
        <position position="337"/>
    </location>
    <ligand>
        <name>CTP</name>
        <dbReference type="ChEBI" id="CHEBI:37563"/>
    </ligand>
</feature>
<keyword evidence="3" id="KW-0511">Multifunctional enzyme</keyword>
<evidence type="ECO:0000256" key="1">
    <source>
        <dbReference type="ARBA" id="ARBA00022793"/>
    </source>
</evidence>
<dbReference type="EC" id="6.3.2.5" evidence="3"/>
<proteinExistence type="inferred from homology"/>
<dbReference type="AlphaFoldDB" id="A0A6N4DS19"/>
<keyword evidence="3" id="KW-0460">Magnesium</keyword>
<feature type="binding site" evidence="3">
    <location>
        <begin position="305"/>
        <end position="308"/>
    </location>
    <ligand>
        <name>CTP</name>
        <dbReference type="ChEBI" id="CHEBI:37563"/>
    </ligand>
</feature>
<dbReference type="Gene3D" id="3.40.50.10300">
    <property type="entry name" value="CoaB-like"/>
    <property type="match status" value="1"/>
</dbReference>
<name>A0A6N4DS19_9GAMM</name>
<dbReference type="Gene3D" id="3.40.50.1950">
    <property type="entry name" value="Flavin prenyltransferase-like"/>
    <property type="match status" value="1"/>
</dbReference>
<keyword evidence="1 3" id="KW-0210">Decarboxylase</keyword>
<dbReference type="InterPro" id="IPR035929">
    <property type="entry name" value="CoaB-like_sf"/>
</dbReference>
<keyword evidence="3 4" id="KW-0436">Ligase</keyword>
<dbReference type="GO" id="GO:0004632">
    <property type="term" value="F:phosphopantothenate--cysteine ligase activity"/>
    <property type="evidence" value="ECO:0007669"/>
    <property type="project" value="UniProtKB-UniRule"/>
</dbReference>
<evidence type="ECO:0000259" key="5">
    <source>
        <dbReference type="Pfam" id="PF02441"/>
    </source>
</evidence>
<dbReference type="Pfam" id="PF04127">
    <property type="entry name" value="DFP"/>
    <property type="match status" value="1"/>
</dbReference>
<comment type="similarity">
    <text evidence="3 4">In the N-terminal section; belongs to the HFCD (homo-oligomeric flavin containing Cys decarboxylase) superfamily.</text>
</comment>
<comment type="catalytic activity">
    <reaction evidence="3 4">
        <text>(R)-4'-phosphopantothenate + L-cysteine + CTP = N-[(R)-4-phosphopantothenoyl]-L-cysteine + CMP + diphosphate + H(+)</text>
        <dbReference type="Rhea" id="RHEA:19397"/>
        <dbReference type="ChEBI" id="CHEBI:10986"/>
        <dbReference type="ChEBI" id="CHEBI:15378"/>
        <dbReference type="ChEBI" id="CHEBI:33019"/>
        <dbReference type="ChEBI" id="CHEBI:35235"/>
        <dbReference type="ChEBI" id="CHEBI:37563"/>
        <dbReference type="ChEBI" id="CHEBI:59458"/>
        <dbReference type="ChEBI" id="CHEBI:60377"/>
        <dbReference type="EC" id="6.3.2.5"/>
    </reaction>
</comment>
<evidence type="ECO:0000256" key="4">
    <source>
        <dbReference type="RuleBase" id="RU364078"/>
    </source>
</evidence>
<dbReference type="EC" id="4.1.1.36" evidence="3"/>
<dbReference type="Proteomes" id="UP000250928">
    <property type="component" value="Unassembled WGS sequence"/>
</dbReference>
<feature type="domain" description="DNA/pantothenate metabolism flavoprotein C-terminal" evidence="6">
    <location>
        <begin position="186"/>
        <end position="394"/>
    </location>
</feature>
<evidence type="ECO:0000256" key="2">
    <source>
        <dbReference type="ARBA" id="ARBA00023239"/>
    </source>
</evidence>
<feature type="domain" description="Flavoprotein" evidence="5">
    <location>
        <begin position="7"/>
        <end position="180"/>
    </location>
</feature>
<feature type="binding site" evidence="3">
    <location>
        <position position="323"/>
    </location>
    <ligand>
        <name>CTP</name>
        <dbReference type="ChEBI" id="CHEBI:37563"/>
    </ligand>
</feature>
<dbReference type="PANTHER" id="PTHR14359:SF6">
    <property type="entry name" value="PHOSPHOPANTOTHENOYLCYSTEINE DECARBOXYLASE"/>
    <property type="match status" value="1"/>
</dbReference>
<organism evidence="7 8">
    <name type="scientific">Candidatus Sedimenticola endophacoides</name>
    <dbReference type="NCBI Taxonomy" id="2548426"/>
    <lineage>
        <taxon>Bacteria</taxon>
        <taxon>Pseudomonadati</taxon>
        <taxon>Pseudomonadota</taxon>
        <taxon>Gammaproteobacteria</taxon>
        <taxon>Chromatiales</taxon>
        <taxon>Sedimenticolaceae</taxon>
        <taxon>Sedimenticola</taxon>
    </lineage>
</organism>
<feature type="binding site" evidence="3">
    <location>
        <position position="279"/>
    </location>
    <ligand>
        <name>CTP</name>
        <dbReference type="ChEBI" id="CHEBI:37563"/>
    </ligand>
</feature>
<dbReference type="GO" id="GO:0010181">
    <property type="term" value="F:FMN binding"/>
    <property type="evidence" value="ECO:0007669"/>
    <property type="project" value="UniProtKB-UniRule"/>
</dbReference>
<feature type="binding site" evidence="3">
    <location>
        <begin position="273"/>
        <end position="275"/>
    </location>
    <ligand>
        <name>CTP</name>
        <dbReference type="ChEBI" id="CHEBI:37563"/>
    </ligand>
</feature>
<keyword evidence="3" id="KW-0479">Metal-binding</keyword>
<reference evidence="7 8" key="1">
    <citation type="submission" date="2018-01" db="EMBL/GenBank/DDBJ databases">
        <title>Novel co-symbiosis in the lucinid bivalve Phacoides pectinatus.</title>
        <authorList>
            <person name="Lim S.J."/>
            <person name="Davis B.G."/>
            <person name="Gill D.E."/>
            <person name="Engel A.S."/>
            <person name="Anderson L.C."/>
            <person name="Campbell B.J."/>
        </authorList>
    </citation>
    <scope>NUCLEOTIDE SEQUENCE [LARGE SCALE GENOMIC DNA]</scope>
    <source>
        <strain evidence="7">N3_P5</strain>
    </source>
</reference>
<feature type="binding site" evidence="3">
    <location>
        <position position="289"/>
    </location>
    <ligand>
        <name>CTP</name>
        <dbReference type="ChEBI" id="CHEBI:37563"/>
    </ligand>
</feature>
<comment type="function">
    <text evidence="4">Catalyzes two steps in the biosynthesis of coenzyme A. In the first step cysteine is conjugated to 4'-phosphopantothenate to form 4-phosphopantothenoylcysteine, in the latter compound is decarboxylated to form 4'-phosphopantotheine.</text>
</comment>
<dbReference type="InterPro" id="IPR007085">
    <property type="entry name" value="DNA/pantothenate-metab_flavo_C"/>
</dbReference>
<dbReference type="SUPFAM" id="SSF52507">
    <property type="entry name" value="Homo-oligomeric flavin-containing Cys decarboxylases, HFCD"/>
    <property type="match status" value="1"/>
</dbReference>
<feature type="region of interest" description="Phosphopantothenoylcysteine decarboxylase" evidence="3">
    <location>
        <begin position="1"/>
        <end position="190"/>
    </location>
</feature>
<protein>
    <recommendedName>
        <fullName evidence="3">Coenzyme A biosynthesis bifunctional protein CoaBC</fullName>
    </recommendedName>
    <alternativeName>
        <fullName evidence="3">DNA/pantothenate metabolism flavoprotein</fullName>
    </alternativeName>
    <alternativeName>
        <fullName evidence="3">Phosphopantothenoylcysteine synthetase/decarboxylase</fullName>
        <shortName evidence="3">PPCS-PPCDC</shortName>
    </alternativeName>
    <domain>
        <recommendedName>
            <fullName evidence="3">Phosphopantothenoylcysteine decarboxylase</fullName>
            <shortName evidence="3">PPC decarboxylase</shortName>
            <shortName evidence="3">PPC-DC</shortName>
            <ecNumber evidence="3">4.1.1.36</ecNumber>
        </recommendedName>
        <alternativeName>
            <fullName evidence="3">CoaC</fullName>
        </alternativeName>
    </domain>
    <domain>
        <recommendedName>
            <fullName evidence="3">Phosphopantothenate--cysteine ligase</fullName>
            <ecNumber evidence="3">6.3.2.5</ecNumber>
        </recommendedName>
        <alternativeName>
            <fullName evidence="3">CoaB</fullName>
        </alternativeName>
        <alternativeName>
            <fullName evidence="3">Phosphopantothenoylcysteine synthetase</fullName>
            <shortName evidence="3">PPC synthetase</shortName>
            <shortName evidence="3">PPC-S</shortName>
        </alternativeName>
    </domain>
</protein>
<comment type="catalytic activity">
    <reaction evidence="3 4">
        <text>N-[(R)-4-phosphopantothenoyl]-L-cysteine + H(+) = (R)-4'-phosphopantetheine + CO2</text>
        <dbReference type="Rhea" id="RHEA:16793"/>
        <dbReference type="ChEBI" id="CHEBI:15378"/>
        <dbReference type="ChEBI" id="CHEBI:16526"/>
        <dbReference type="ChEBI" id="CHEBI:59458"/>
        <dbReference type="ChEBI" id="CHEBI:61723"/>
        <dbReference type="EC" id="4.1.1.36"/>
    </reaction>
</comment>
<comment type="cofactor">
    <cofactor evidence="3">
        <name>FMN</name>
        <dbReference type="ChEBI" id="CHEBI:58210"/>
    </cofactor>
    <text evidence="3">Binds 1 FMN per subunit.</text>
</comment>
<dbReference type="GO" id="GO:0004633">
    <property type="term" value="F:phosphopantothenoylcysteine decarboxylase activity"/>
    <property type="evidence" value="ECO:0007669"/>
    <property type="project" value="UniProtKB-UniRule"/>
</dbReference>
<dbReference type="PANTHER" id="PTHR14359">
    <property type="entry name" value="HOMO-OLIGOMERIC FLAVIN CONTAINING CYS DECARBOXYLASE FAMILY"/>
    <property type="match status" value="1"/>
</dbReference>
<feature type="active site" description="Proton donor" evidence="3">
    <location>
        <position position="159"/>
    </location>
</feature>
<dbReference type="GO" id="GO:0015937">
    <property type="term" value="P:coenzyme A biosynthetic process"/>
    <property type="evidence" value="ECO:0007669"/>
    <property type="project" value="UniProtKB-UniRule"/>
</dbReference>
<dbReference type="InterPro" id="IPR036551">
    <property type="entry name" value="Flavin_trans-like"/>
</dbReference>
<dbReference type="GO" id="GO:0015941">
    <property type="term" value="P:pantothenate catabolic process"/>
    <property type="evidence" value="ECO:0007669"/>
    <property type="project" value="InterPro"/>
</dbReference>
<dbReference type="EMBL" id="PQCO01000246">
    <property type="protein sequence ID" value="PUD99794.1"/>
    <property type="molecule type" value="Genomic_DNA"/>
</dbReference>
<feature type="binding site" evidence="3">
    <location>
        <position position="341"/>
    </location>
    <ligand>
        <name>CTP</name>
        <dbReference type="ChEBI" id="CHEBI:37563"/>
    </ligand>
</feature>
<dbReference type="Pfam" id="PF02441">
    <property type="entry name" value="Flavoprotein"/>
    <property type="match status" value="1"/>
</dbReference>
<feature type="region of interest" description="Phosphopantothenate--cysteine ligase" evidence="3">
    <location>
        <begin position="191"/>
        <end position="406"/>
    </location>
</feature>
<dbReference type="HAMAP" id="MF_02225">
    <property type="entry name" value="CoaBC"/>
    <property type="match status" value="1"/>
</dbReference>
<comment type="cofactor">
    <cofactor evidence="3">
        <name>Mg(2+)</name>
        <dbReference type="ChEBI" id="CHEBI:18420"/>
    </cofactor>
</comment>
<dbReference type="InterPro" id="IPR003382">
    <property type="entry name" value="Flavoprotein"/>
</dbReference>
<sequence>MSGLSGKRVLLGITGGIAAYKSAQLVRLLRGEGAEVRVVMTSAAGRFIAPMTLQALSGNPVRSELFDPGHEQAMGHIELARWADLVLVAPASADFMARCAAGMADDLLSTLCLASEAPLALAPAMNRAMWEHAATRTNAATLAARGVSLWGPEAGDLACGESGAGRMLEPGQLLARCRDRFSGGVLDGLRVLLTAGPTREALDPVRFIGNRSSGKMGFALAGACAGAGARVVLVSGPVALETPAAVERVGVESALEMQREVLARAGECDIFIGCAAVADYRPEEMAREKIKKSGERMRISLIRNPDILAGVAALEHPPFTVGFAAETRDPLGYAEAKRRDKGVDMVAANLVGADRGGFERDENALTLVWEGGVRELAMQDKRGLAAELVMVIAQRYALARGGAPGG</sequence>